<dbReference type="AlphaFoldDB" id="A0A2A2D2A3"/>
<sequence length="81" mass="8441">MTGRRGEDPPGRGKAVPRDMQDQQAGTLPEPGPTGPGTPRLPEDTETAEIPEIPEIPEDAEDVGGTAGTGEPRGDQDEPPD</sequence>
<keyword evidence="3" id="KW-1185">Reference proteome</keyword>
<feature type="region of interest" description="Disordered" evidence="1">
    <location>
        <begin position="1"/>
        <end position="81"/>
    </location>
</feature>
<evidence type="ECO:0000313" key="3">
    <source>
        <dbReference type="Proteomes" id="UP000218944"/>
    </source>
</evidence>
<reference evidence="2 3" key="1">
    <citation type="submission" date="2017-08" db="EMBL/GenBank/DDBJ databases">
        <title>Genome sequence of Streptomyces albireticuli NRRL B-1670.</title>
        <authorList>
            <person name="Graham D.E."/>
            <person name="Mahan K.M."/>
            <person name="Klingeman D.M."/>
            <person name="Hettich R.L."/>
            <person name="Parry R.J."/>
            <person name="Spain J.C."/>
        </authorList>
    </citation>
    <scope>NUCLEOTIDE SEQUENCE [LARGE SCALE GENOMIC DNA]</scope>
    <source>
        <strain evidence="2 3">NRRL B-1670</strain>
    </source>
</reference>
<gene>
    <name evidence="2" type="ORF">CK936_23155</name>
</gene>
<dbReference type="EMBL" id="NSJV01000439">
    <property type="protein sequence ID" value="PAU46618.1"/>
    <property type="molecule type" value="Genomic_DNA"/>
</dbReference>
<comment type="caution">
    <text evidence="2">The sequence shown here is derived from an EMBL/GenBank/DDBJ whole genome shotgun (WGS) entry which is preliminary data.</text>
</comment>
<name>A0A2A2D2A3_9ACTN</name>
<evidence type="ECO:0000256" key="1">
    <source>
        <dbReference type="SAM" id="MobiDB-lite"/>
    </source>
</evidence>
<feature type="compositionally biased region" description="Basic and acidic residues" evidence="1">
    <location>
        <begin position="1"/>
        <end position="21"/>
    </location>
</feature>
<protein>
    <submittedName>
        <fullName evidence="2">Uncharacterized protein</fullName>
    </submittedName>
</protein>
<dbReference type="Proteomes" id="UP000218944">
    <property type="component" value="Unassembled WGS sequence"/>
</dbReference>
<dbReference type="RefSeq" id="WP_095582876.1">
    <property type="nucleotide sequence ID" value="NZ_JAJQQQ010000018.1"/>
</dbReference>
<evidence type="ECO:0000313" key="2">
    <source>
        <dbReference type="EMBL" id="PAU46618.1"/>
    </source>
</evidence>
<accession>A0A2A2D2A3</accession>
<feature type="compositionally biased region" description="Basic and acidic residues" evidence="1">
    <location>
        <begin position="72"/>
        <end position="81"/>
    </location>
</feature>
<proteinExistence type="predicted"/>
<organism evidence="2 3">
    <name type="scientific">Streptomyces albireticuli</name>
    <dbReference type="NCBI Taxonomy" id="1940"/>
    <lineage>
        <taxon>Bacteria</taxon>
        <taxon>Bacillati</taxon>
        <taxon>Actinomycetota</taxon>
        <taxon>Actinomycetes</taxon>
        <taxon>Kitasatosporales</taxon>
        <taxon>Streptomycetaceae</taxon>
        <taxon>Streptomyces</taxon>
    </lineage>
</organism>